<sequence>MLLESGPKLLHPWQDEPIDYRCAAMRFSREPGQAAPGIVLPDRIARAAPRRRAEWLAGRRCASEALRLLTGQGACPGMASDRSPLWPVGIVGSISHSGDVAIAIAARAGACRGIGVDIERLMDGQGASEVASEALTPRERRRLGNDPFSVTLAFSAKESLFKALHPLLRRPISFQLSELVAWNGQGTARLRLVEGLSSEFPAGREIEARFARFGDLLLTRVLIPA</sequence>
<feature type="binding site" evidence="12">
    <location>
        <position position="117"/>
    </location>
    <ligand>
        <name>CoA</name>
        <dbReference type="ChEBI" id="CHEBI:57287"/>
    </ligand>
</feature>
<keyword evidence="17" id="KW-1185">Reference proteome</keyword>
<dbReference type="InterPro" id="IPR008278">
    <property type="entry name" value="4-PPantetheinyl_Trfase_dom"/>
</dbReference>
<comment type="function">
    <text evidence="1">Involved in the biosynthesis of the siderophore enterobactin (enterochelin), which is a macrocyclic trimeric lactone of N-(2,3-dihydroxybenzoyl)-serine. The serine trilactone serves as a scaffolding for the three catechol functionalities that provide hexadentate coordination for the tightly ligated iron(2+) atoms. Plays an essential role in the assembly of the enterobactin by catalyzing the transfer of the 4'-phosphopantetheine (Ppant) moiety from coenzyme A to the apo-domains of both EntB (ArCP domain) and EntF (PCP domain) to yield their holo-forms which make them competent for the activation of 2,3-dihydroxybenzoate (DHB) and L-serine, respectively.</text>
</comment>
<evidence type="ECO:0000259" key="14">
    <source>
        <dbReference type="Pfam" id="PF01648"/>
    </source>
</evidence>
<comment type="pathway">
    <text evidence="2">Siderophore biosynthesis; enterobactin biosynthesis.</text>
</comment>
<evidence type="ECO:0000256" key="6">
    <source>
        <dbReference type="ARBA" id="ARBA00022679"/>
    </source>
</evidence>
<evidence type="ECO:0000313" key="16">
    <source>
        <dbReference type="EMBL" id="SEL33663.1"/>
    </source>
</evidence>
<dbReference type="GO" id="GO:0009366">
    <property type="term" value="C:enterobactin synthetase complex"/>
    <property type="evidence" value="ECO:0007669"/>
    <property type="project" value="InterPro"/>
</dbReference>
<proteinExistence type="inferred from homology"/>
<keyword evidence="6" id="KW-0808">Transferase</keyword>
<organism evidence="16 17">
    <name type="scientific">Bosea lupini</name>
    <dbReference type="NCBI Taxonomy" id="1036779"/>
    <lineage>
        <taxon>Bacteria</taxon>
        <taxon>Pseudomonadati</taxon>
        <taxon>Pseudomonadota</taxon>
        <taxon>Alphaproteobacteria</taxon>
        <taxon>Hyphomicrobiales</taxon>
        <taxon>Boseaceae</taxon>
        <taxon>Bosea</taxon>
    </lineage>
</organism>
<evidence type="ECO:0000256" key="9">
    <source>
        <dbReference type="ARBA" id="ARBA00031996"/>
    </source>
</evidence>
<dbReference type="Pfam" id="PF17837">
    <property type="entry name" value="4PPT_N"/>
    <property type="match status" value="1"/>
</dbReference>
<feature type="binding site" evidence="12">
    <location>
        <position position="162"/>
    </location>
    <ligand>
        <name>CoA</name>
        <dbReference type="ChEBI" id="CHEBI:57287"/>
    </ligand>
</feature>
<comment type="cofactor">
    <cofactor evidence="13">
        <name>Mg(2+)</name>
        <dbReference type="ChEBI" id="CHEBI:18420"/>
    </cofactor>
</comment>
<accession>A0A1H7PD35</accession>
<keyword evidence="13" id="KW-0479">Metal-binding</keyword>
<feature type="binding site" evidence="13">
    <location>
        <position position="118"/>
    </location>
    <ligand>
        <name>Mg(2+)</name>
        <dbReference type="ChEBI" id="CHEBI:18420"/>
    </ligand>
</feature>
<dbReference type="STRING" id="1036779.SAMN04515666_103450"/>
<dbReference type="InterPro" id="IPR041354">
    <property type="entry name" value="4PPT_N"/>
</dbReference>
<protein>
    <recommendedName>
        <fullName evidence="5">Enterobactin synthase component D</fullName>
    </recommendedName>
    <alternativeName>
        <fullName evidence="8">4'-phosphopantetheinyl transferase EntD</fullName>
    </alternativeName>
    <alternativeName>
        <fullName evidence="9">Enterochelin synthase D</fullName>
    </alternativeName>
</protein>
<comment type="subunit">
    <text evidence="4">EntB, EntD, EntE, and EntF form a multienzyme complex called enterobactin synthase.</text>
</comment>
<comment type="catalytic activity">
    <reaction evidence="11">
        <text>apo-[peptidyl-carrier protein] + CoA = holo-[peptidyl-carrier protein] + adenosine 3',5'-bisphosphate + H(+)</text>
        <dbReference type="Rhea" id="RHEA:46228"/>
        <dbReference type="Rhea" id="RHEA-COMP:11479"/>
        <dbReference type="Rhea" id="RHEA-COMP:11480"/>
        <dbReference type="ChEBI" id="CHEBI:15378"/>
        <dbReference type="ChEBI" id="CHEBI:29999"/>
        <dbReference type="ChEBI" id="CHEBI:57287"/>
        <dbReference type="ChEBI" id="CHEBI:58343"/>
        <dbReference type="ChEBI" id="CHEBI:64479"/>
    </reaction>
</comment>
<comment type="catalytic activity">
    <reaction evidence="10">
        <text>apo-[aryl-carrier protein] + CoA = holo-[aryl-carrier protein] + adenosine 3',5'-bisphosphate + H(+)</text>
        <dbReference type="Rhea" id="RHEA:48404"/>
        <dbReference type="Rhea" id="RHEA-COMP:15903"/>
        <dbReference type="Rhea" id="RHEA-COMP:17557"/>
        <dbReference type="ChEBI" id="CHEBI:15378"/>
        <dbReference type="ChEBI" id="CHEBI:29999"/>
        <dbReference type="ChEBI" id="CHEBI:57287"/>
        <dbReference type="ChEBI" id="CHEBI:58343"/>
        <dbReference type="ChEBI" id="CHEBI:64479"/>
    </reaction>
</comment>
<dbReference type="PRINTS" id="PR01399">
    <property type="entry name" value="ENTSNTHTASED"/>
</dbReference>
<dbReference type="PANTHER" id="PTHR38096">
    <property type="entry name" value="ENTEROBACTIN SYNTHASE COMPONENT D"/>
    <property type="match status" value="1"/>
</dbReference>
<feature type="binding site" evidence="12">
    <location>
        <position position="158"/>
    </location>
    <ligand>
        <name>CoA</name>
        <dbReference type="ChEBI" id="CHEBI:57287"/>
    </ligand>
</feature>
<dbReference type="GO" id="GO:0005886">
    <property type="term" value="C:plasma membrane"/>
    <property type="evidence" value="ECO:0007669"/>
    <property type="project" value="TreeGrafter"/>
</dbReference>
<dbReference type="GO" id="GO:0000287">
    <property type="term" value="F:magnesium ion binding"/>
    <property type="evidence" value="ECO:0007669"/>
    <property type="project" value="InterPro"/>
</dbReference>
<reference evidence="17" key="1">
    <citation type="submission" date="2016-10" db="EMBL/GenBank/DDBJ databases">
        <authorList>
            <person name="Varghese N."/>
            <person name="Submissions S."/>
        </authorList>
    </citation>
    <scope>NUCLEOTIDE SEQUENCE [LARGE SCALE GENOMIC DNA]</scope>
    <source>
        <strain evidence="17">LMG 26383,CCUG 61248,R- 45681</strain>
    </source>
</reference>
<evidence type="ECO:0000256" key="2">
    <source>
        <dbReference type="ARBA" id="ARBA00004993"/>
    </source>
</evidence>
<dbReference type="InterPro" id="IPR003542">
    <property type="entry name" value="Enbac_synth_compD-like"/>
</dbReference>
<evidence type="ECO:0000256" key="10">
    <source>
        <dbReference type="ARBA" id="ARBA00049176"/>
    </source>
</evidence>
<evidence type="ECO:0000256" key="8">
    <source>
        <dbReference type="ARBA" id="ARBA00029894"/>
    </source>
</evidence>
<feature type="domain" description="4'-phosphopantetheinyl transferase N-terminal" evidence="15">
    <location>
        <begin position="44"/>
        <end position="106"/>
    </location>
</feature>
<name>A0A1H7PD35_9HYPH</name>
<feature type="domain" description="4'-phosphopantetheinyl transferase" evidence="14">
    <location>
        <begin position="113"/>
        <end position="189"/>
    </location>
</feature>
<dbReference type="PANTHER" id="PTHR38096:SF1">
    <property type="entry name" value="ENTEROBACTIN SYNTHASE COMPONENT D"/>
    <property type="match status" value="1"/>
</dbReference>
<keyword evidence="7" id="KW-0259">Enterobactin biosynthesis</keyword>
<dbReference type="EMBL" id="FOAN01000003">
    <property type="protein sequence ID" value="SEL33663.1"/>
    <property type="molecule type" value="Genomic_DNA"/>
</dbReference>
<evidence type="ECO:0000256" key="13">
    <source>
        <dbReference type="PIRSR" id="PIRSR603542-2"/>
    </source>
</evidence>
<dbReference type="GO" id="GO:0008897">
    <property type="term" value="F:holo-[acyl-carrier-protein] synthase activity"/>
    <property type="evidence" value="ECO:0007669"/>
    <property type="project" value="InterPro"/>
</dbReference>
<gene>
    <name evidence="16" type="ORF">SAMN04515666_103450</name>
</gene>
<dbReference type="Gene3D" id="3.90.470.20">
    <property type="entry name" value="4'-phosphopantetheinyl transferase domain"/>
    <property type="match status" value="1"/>
</dbReference>
<evidence type="ECO:0000256" key="3">
    <source>
        <dbReference type="ARBA" id="ARBA00008342"/>
    </source>
</evidence>
<keyword evidence="13" id="KW-0460">Magnesium</keyword>
<feature type="binding site" evidence="12">
    <location>
        <position position="59"/>
    </location>
    <ligand>
        <name>CoA</name>
        <dbReference type="ChEBI" id="CHEBI:57287"/>
    </ligand>
</feature>
<feature type="binding site" evidence="12">
    <location>
        <begin position="95"/>
        <end position="96"/>
    </location>
    <ligand>
        <name>CoA</name>
        <dbReference type="ChEBI" id="CHEBI:57287"/>
    </ligand>
</feature>
<evidence type="ECO:0000256" key="5">
    <source>
        <dbReference type="ARBA" id="ARBA00019087"/>
    </source>
</evidence>
<evidence type="ECO:0000256" key="11">
    <source>
        <dbReference type="ARBA" id="ARBA00049191"/>
    </source>
</evidence>
<evidence type="ECO:0000259" key="15">
    <source>
        <dbReference type="Pfam" id="PF17837"/>
    </source>
</evidence>
<dbReference type="GO" id="GO:0009239">
    <property type="term" value="P:enterobactin biosynthetic process"/>
    <property type="evidence" value="ECO:0007669"/>
    <property type="project" value="UniProtKB-UniPathway"/>
</dbReference>
<feature type="binding site" evidence="12">
    <location>
        <position position="51"/>
    </location>
    <ligand>
        <name>CoA</name>
        <dbReference type="ChEBI" id="CHEBI:57287"/>
    </ligand>
</feature>
<dbReference type="AlphaFoldDB" id="A0A1H7PD35"/>
<evidence type="ECO:0000256" key="4">
    <source>
        <dbReference type="ARBA" id="ARBA00011503"/>
    </source>
</evidence>
<comment type="similarity">
    <text evidence="3">Belongs to the P-Pant transferase superfamily. EntD family.</text>
</comment>
<evidence type="ECO:0000256" key="12">
    <source>
        <dbReference type="PIRSR" id="PIRSR603542-1"/>
    </source>
</evidence>
<dbReference type="UniPathway" id="UPA00017"/>
<dbReference type="InterPro" id="IPR037143">
    <property type="entry name" value="4-PPantetheinyl_Trfase_dom_sf"/>
</dbReference>
<evidence type="ECO:0000256" key="7">
    <source>
        <dbReference type="ARBA" id="ARBA00023191"/>
    </source>
</evidence>
<feature type="binding site" evidence="13">
    <location>
        <position position="119"/>
    </location>
    <ligand>
        <name>Mg(2+)</name>
        <dbReference type="ChEBI" id="CHEBI:18420"/>
    </ligand>
</feature>
<evidence type="ECO:0000256" key="1">
    <source>
        <dbReference type="ARBA" id="ARBA00003937"/>
    </source>
</evidence>
<dbReference type="Proteomes" id="UP000199664">
    <property type="component" value="Unassembled WGS sequence"/>
</dbReference>
<dbReference type="SUPFAM" id="SSF56214">
    <property type="entry name" value="4'-phosphopantetheinyl transferase"/>
    <property type="match status" value="1"/>
</dbReference>
<evidence type="ECO:0000313" key="17">
    <source>
        <dbReference type="Proteomes" id="UP000199664"/>
    </source>
</evidence>
<feature type="binding site" evidence="13">
    <location>
        <position position="117"/>
    </location>
    <ligand>
        <name>Mg(2+)</name>
        <dbReference type="ChEBI" id="CHEBI:18420"/>
    </ligand>
</feature>
<dbReference type="Pfam" id="PF01648">
    <property type="entry name" value="ACPS"/>
    <property type="match status" value="1"/>
</dbReference>